<evidence type="ECO:0000313" key="2">
    <source>
        <dbReference type="EMBL" id="RKG85627.1"/>
    </source>
</evidence>
<comment type="caution">
    <text evidence="2">The sequence shown here is derived from an EMBL/GenBank/DDBJ whole genome shotgun (WGS) entry which is preliminary data.</text>
</comment>
<dbReference type="OrthoDB" id="5516347at2"/>
<keyword evidence="3" id="KW-1185">Reference proteome</keyword>
<gene>
    <name evidence="2" type="ORF">D7V88_19420</name>
</gene>
<feature type="region of interest" description="Disordered" evidence="1">
    <location>
        <begin position="28"/>
        <end position="79"/>
    </location>
</feature>
<accession>A0A3A8IQA5</accession>
<sequence>MRKLMIAVTAVAGLTMVAGCKKDDVQEQREDVAEARQEAAQETAEARQDEGQELAAARQDANEEIGAAQRDSNEDIAEARQDANEKIAAANEDVRDEEKDLAEAQANRNEDLNEDLATGGSGMVGATAAATTINGRVLSKSGDTLTVVDSNNRELKIKTNDKTALLDNGSRAVKMDDIKEGSQVRASYVMDGKDMVARDVTLVAAVKKLDK</sequence>
<evidence type="ECO:0008006" key="4">
    <source>
        <dbReference type="Google" id="ProtNLM"/>
    </source>
</evidence>
<protein>
    <recommendedName>
        <fullName evidence="4">DUF5666 domain-containing protein</fullName>
    </recommendedName>
</protein>
<evidence type="ECO:0000313" key="3">
    <source>
        <dbReference type="Proteomes" id="UP000268094"/>
    </source>
</evidence>
<reference evidence="3" key="1">
    <citation type="submission" date="2018-09" db="EMBL/GenBank/DDBJ databases">
        <authorList>
            <person name="Livingstone P.G."/>
            <person name="Whitworth D.E."/>
        </authorList>
    </citation>
    <scope>NUCLEOTIDE SEQUENCE [LARGE SCALE GENOMIC DNA]</scope>
    <source>
        <strain evidence="3">CA054A</strain>
    </source>
</reference>
<name>A0A3A8IQA5_9BACT</name>
<feature type="compositionally biased region" description="Basic and acidic residues" evidence="1">
    <location>
        <begin position="28"/>
        <end position="50"/>
    </location>
</feature>
<organism evidence="2 3">
    <name type="scientific">Corallococcus terminator</name>
    <dbReference type="NCBI Taxonomy" id="2316733"/>
    <lineage>
        <taxon>Bacteria</taxon>
        <taxon>Pseudomonadati</taxon>
        <taxon>Myxococcota</taxon>
        <taxon>Myxococcia</taxon>
        <taxon>Myxococcales</taxon>
        <taxon>Cystobacterineae</taxon>
        <taxon>Myxococcaceae</taxon>
        <taxon>Corallococcus</taxon>
    </lineage>
</organism>
<evidence type="ECO:0000256" key="1">
    <source>
        <dbReference type="SAM" id="MobiDB-lite"/>
    </source>
</evidence>
<dbReference type="Proteomes" id="UP000268094">
    <property type="component" value="Unassembled WGS sequence"/>
</dbReference>
<dbReference type="AlphaFoldDB" id="A0A3A8IQA5"/>
<dbReference type="EMBL" id="RAVZ01000129">
    <property type="protein sequence ID" value="RKG85627.1"/>
    <property type="molecule type" value="Genomic_DNA"/>
</dbReference>
<dbReference type="PROSITE" id="PS51257">
    <property type="entry name" value="PROKAR_LIPOPROTEIN"/>
    <property type="match status" value="1"/>
</dbReference>
<proteinExistence type="predicted"/>